<name>A0A0B7GQY9_TREPH</name>
<reference evidence="2" key="1">
    <citation type="submission" date="2015-01" db="EMBL/GenBank/DDBJ databases">
        <authorList>
            <person name="Manzoor Shahid"/>
            <person name="Zubair Saima"/>
        </authorList>
    </citation>
    <scope>NUCLEOTIDE SEQUENCE [LARGE SCALE GENOMIC DNA]</scope>
    <source>
        <strain evidence="2">V1</strain>
    </source>
</reference>
<protein>
    <recommendedName>
        <fullName evidence="3">Lipoprotein</fullName>
    </recommendedName>
</protein>
<dbReference type="RefSeq" id="WP_044634390.1">
    <property type="nucleotide sequence ID" value="NZ_CDNC01000005.1"/>
</dbReference>
<dbReference type="GeneID" id="57753933"/>
<evidence type="ECO:0008006" key="3">
    <source>
        <dbReference type="Google" id="ProtNLM"/>
    </source>
</evidence>
<sequence length="129" mass="13929">MKKFFGVALIVATVLMAVFTLVGCATTPKGPISNEYVGFYSGSIIHPITNMEVFTWTAEAKQNGEFIFTVNKATATGTIDSNGKFYVKPKGILQPKYKGTIDKNTKKVEGKMIGGFGVTAGKIQGKKIR</sequence>
<evidence type="ECO:0000313" key="1">
    <source>
        <dbReference type="EMBL" id="CEM60989.1"/>
    </source>
</evidence>
<dbReference type="Proteomes" id="UP000042527">
    <property type="component" value="Unassembled WGS sequence"/>
</dbReference>
<evidence type="ECO:0000313" key="2">
    <source>
        <dbReference type="Proteomes" id="UP000042527"/>
    </source>
</evidence>
<dbReference type="AlphaFoldDB" id="A0A0B7GQY9"/>
<gene>
    <name evidence="1" type="ORF">TPHV1_130027</name>
</gene>
<accession>A0A0B7GQY9</accession>
<proteinExistence type="predicted"/>
<dbReference type="PROSITE" id="PS51257">
    <property type="entry name" value="PROKAR_LIPOPROTEIN"/>
    <property type="match status" value="1"/>
</dbReference>
<keyword evidence="2" id="KW-1185">Reference proteome</keyword>
<dbReference type="EMBL" id="CDNC01000005">
    <property type="protein sequence ID" value="CEM60989.1"/>
    <property type="molecule type" value="Genomic_DNA"/>
</dbReference>
<organism evidence="1 2">
    <name type="scientific">Treponema phagedenis</name>
    <dbReference type="NCBI Taxonomy" id="162"/>
    <lineage>
        <taxon>Bacteria</taxon>
        <taxon>Pseudomonadati</taxon>
        <taxon>Spirochaetota</taxon>
        <taxon>Spirochaetia</taxon>
        <taxon>Spirochaetales</taxon>
        <taxon>Treponemataceae</taxon>
        <taxon>Treponema</taxon>
    </lineage>
</organism>